<feature type="domain" description="Enoyl reductase (ER)" evidence="3">
    <location>
        <begin position="11"/>
        <end position="344"/>
    </location>
</feature>
<dbReference type="Gene3D" id="3.40.50.720">
    <property type="entry name" value="NAD(P)-binding Rossmann-like Domain"/>
    <property type="match status" value="1"/>
</dbReference>
<dbReference type="InterPro" id="IPR013154">
    <property type="entry name" value="ADH-like_N"/>
</dbReference>
<dbReference type="InterPro" id="IPR047122">
    <property type="entry name" value="Trans-enoyl_RdTase-like"/>
</dbReference>
<proteinExistence type="inferred from homology"/>
<protein>
    <submittedName>
        <fullName evidence="4">Chaperonin 10-like protein</fullName>
    </submittedName>
</protein>
<name>A0AA39YAR1_9PEZI</name>
<comment type="caution">
    <text evidence="4">The sequence shown here is derived from an EMBL/GenBank/DDBJ whole genome shotgun (WGS) entry which is preliminary data.</text>
</comment>
<evidence type="ECO:0000256" key="2">
    <source>
        <dbReference type="ARBA" id="ARBA00023002"/>
    </source>
</evidence>
<dbReference type="Gene3D" id="3.90.180.10">
    <property type="entry name" value="Medium-chain alcohol dehydrogenases, catalytic domain"/>
    <property type="match status" value="1"/>
</dbReference>
<keyword evidence="5" id="KW-1185">Reference proteome</keyword>
<dbReference type="InterPro" id="IPR036291">
    <property type="entry name" value="NAD(P)-bd_dom_sf"/>
</dbReference>
<evidence type="ECO:0000259" key="3">
    <source>
        <dbReference type="SMART" id="SM00829"/>
    </source>
</evidence>
<sequence length="349" mass="36883">MATQTGITISGPNEPYTVVDTIPRPTPGPTQALVKTLYVGLNPVEPFMQHTGMLVESWPAVLGSDVSGVVLEVGADCKKIKKGDYIFTCVPVGISEFSSFQEAFLVEEDWVFKKGDSVGLEEACTVGAGLLTAGLALLDGQGLELPAPGSKAAEKDSWVIVMGGSGSVGRYCVQLASLAGYKVLASCSPSKNELALKAGASATFNNRAPVEEQLAEIGRITGGKFAHIVDTSLMALDLSVKALESISKASGAKYLATVDDWSEMTVPDSLNLYRVKLGMLGRTGTEQEHITAKIAEMVAVFQAHIDAGQIRPLDYHLVDGEGWEAIIKGIADMEAGKLPKKPVVKAQSE</sequence>
<dbReference type="PANTHER" id="PTHR45348:SF2">
    <property type="entry name" value="ZINC-TYPE ALCOHOL DEHYDROGENASE-LIKE PROTEIN C2E1P3.01"/>
    <property type="match status" value="1"/>
</dbReference>
<accession>A0AA39YAR1</accession>
<dbReference type="InterPro" id="IPR011032">
    <property type="entry name" value="GroES-like_sf"/>
</dbReference>
<evidence type="ECO:0000313" key="4">
    <source>
        <dbReference type="EMBL" id="KAK0649171.1"/>
    </source>
</evidence>
<evidence type="ECO:0000313" key="5">
    <source>
        <dbReference type="Proteomes" id="UP001174936"/>
    </source>
</evidence>
<dbReference type="SUPFAM" id="SSF51735">
    <property type="entry name" value="NAD(P)-binding Rossmann-fold domains"/>
    <property type="match status" value="1"/>
</dbReference>
<dbReference type="GO" id="GO:0016651">
    <property type="term" value="F:oxidoreductase activity, acting on NAD(P)H"/>
    <property type="evidence" value="ECO:0007669"/>
    <property type="project" value="InterPro"/>
</dbReference>
<dbReference type="EMBL" id="JAULSV010000003">
    <property type="protein sequence ID" value="KAK0649171.1"/>
    <property type="molecule type" value="Genomic_DNA"/>
</dbReference>
<dbReference type="Proteomes" id="UP001174936">
    <property type="component" value="Unassembled WGS sequence"/>
</dbReference>
<dbReference type="Pfam" id="PF08240">
    <property type="entry name" value="ADH_N"/>
    <property type="match status" value="1"/>
</dbReference>
<comment type="similarity">
    <text evidence="1">Belongs to the zinc-containing alcohol dehydrogenase family.</text>
</comment>
<organism evidence="4 5">
    <name type="scientific">Cercophora newfieldiana</name>
    <dbReference type="NCBI Taxonomy" id="92897"/>
    <lineage>
        <taxon>Eukaryota</taxon>
        <taxon>Fungi</taxon>
        <taxon>Dikarya</taxon>
        <taxon>Ascomycota</taxon>
        <taxon>Pezizomycotina</taxon>
        <taxon>Sordariomycetes</taxon>
        <taxon>Sordariomycetidae</taxon>
        <taxon>Sordariales</taxon>
        <taxon>Lasiosphaeriaceae</taxon>
        <taxon>Cercophora</taxon>
    </lineage>
</organism>
<dbReference type="SUPFAM" id="SSF50129">
    <property type="entry name" value="GroES-like"/>
    <property type="match status" value="1"/>
</dbReference>
<dbReference type="AlphaFoldDB" id="A0AA39YAR1"/>
<reference evidence="4" key="1">
    <citation type="submission" date="2023-06" db="EMBL/GenBank/DDBJ databases">
        <title>Genome-scale phylogeny and comparative genomics of the fungal order Sordariales.</title>
        <authorList>
            <consortium name="Lawrence Berkeley National Laboratory"/>
            <person name="Hensen N."/>
            <person name="Bonometti L."/>
            <person name="Westerberg I."/>
            <person name="Brannstrom I.O."/>
            <person name="Guillou S."/>
            <person name="Cros-Aarteil S."/>
            <person name="Calhoun S."/>
            <person name="Haridas S."/>
            <person name="Kuo A."/>
            <person name="Mondo S."/>
            <person name="Pangilinan J."/>
            <person name="Riley R."/>
            <person name="Labutti K."/>
            <person name="Andreopoulos B."/>
            <person name="Lipzen A."/>
            <person name="Chen C."/>
            <person name="Yanf M."/>
            <person name="Daum C."/>
            <person name="Ng V."/>
            <person name="Clum A."/>
            <person name="Steindorff A."/>
            <person name="Ohm R."/>
            <person name="Martin F."/>
            <person name="Silar P."/>
            <person name="Natvig D."/>
            <person name="Lalanne C."/>
            <person name="Gautier V."/>
            <person name="Ament-Velasquez S.L."/>
            <person name="Kruys A."/>
            <person name="Hutchinson M.I."/>
            <person name="Powell A.J."/>
            <person name="Barry K."/>
            <person name="Miller A.N."/>
            <person name="Grigoriev I.V."/>
            <person name="Debuchy R."/>
            <person name="Gladieux P."/>
            <person name="Thoren M.H."/>
            <person name="Johannesson H."/>
        </authorList>
    </citation>
    <scope>NUCLEOTIDE SEQUENCE</scope>
    <source>
        <strain evidence="4">SMH2532-1</strain>
    </source>
</reference>
<dbReference type="CDD" id="cd08249">
    <property type="entry name" value="enoyl_reductase_like"/>
    <property type="match status" value="1"/>
</dbReference>
<dbReference type="InterPro" id="IPR020843">
    <property type="entry name" value="ER"/>
</dbReference>
<dbReference type="PANTHER" id="PTHR45348">
    <property type="entry name" value="HYPOTHETICAL OXIDOREDUCTASE (EUROFUNG)"/>
    <property type="match status" value="1"/>
</dbReference>
<keyword evidence="2" id="KW-0560">Oxidoreductase</keyword>
<dbReference type="SMART" id="SM00829">
    <property type="entry name" value="PKS_ER"/>
    <property type="match status" value="1"/>
</dbReference>
<evidence type="ECO:0000256" key="1">
    <source>
        <dbReference type="ARBA" id="ARBA00008072"/>
    </source>
</evidence>
<gene>
    <name evidence="4" type="ORF">B0T16DRAFT_409548</name>
</gene>